<sequence length="248" mass="27329">MEKKRKPAVSGNAMGPGENTGSPTIIVIGITGSGKSKFIRLAKGCTDDKISPELPSVGHGLESETQDVKLFSCTNPNPSSESVCLVDTPGFNDSSGSDDEESLKKIIEWLKTEPQSNVHRFIYLHDISECKVRKAVKPSAIPKPPGTLVVTTKWSEKTTSKANPKVDQDRKEKLDRLKNLPKQTGFPDVSSILCLDDETPKSAWKIIDAAQVSAVPKKRIQLAAELEKIWVAKPSKSLFKKVYKWLFR</sequence>
<dbReference type="CDD" id="cd00882">
    <property type="entry name" value="Ras_like_GTPase"/>
    <property type="match status" value="1"/>
</dbReference>
<reference evidence="2" key="1">
    <citation type="submission" date="2020-11" db="EMBL/GenBank/DDBJ databases">
        <authorList>
            <consortium name="DOE Joint Genome Institute"/>
            <person name="Ahrendt S."/>
            <person name="Riley R."/>
            <person name="Andreopoulos W."/>
            <person name="Labutti K."/>
            <person name="Pangilinan J."/>
            <person name="Ruiz-Duenas F.J."/>
            <person name="Barrasa J.M."/>
            <person name="Sanchez-Garcia M."/>
            <person name="Camarero S."/>
            <person name="Miyauchi S."/>
            <person name="Serrano A."/>
            <person name="Linde D."/>
            <person name="Babiker R."/>
            <person name="Drula E."/>
            <person name="Ayuso-Fernandez I."/>
            <person name="Pacheco R."/>
            <person name="Padilla G."/>
            <person name="Ferreira P."/>
            <person name="Barriuso J."/>
            <person name="Kellner H."/>
            <person name="Castanera R."/>
            <person name="Alfaro M."/>
            <person name="Ramirez L."/>
            <person name="Pisabarro A.G."/>
            <person name="Kuo A."/>
            <person name="Tritt A."/>
            <person name="Lipzen A."/>
            <person name="He G."/>
            <person name="Yan M."/>
            <person name="Ng V."/>
            <person name="Cullen D."/>
            <person name="Martin F."/>
            <person name="Rosso M.-N."/>
            <person name="Henrissat B."/>
            <person name="Hibbett D."/>
            <person name="Martinez A.T."/>
            <person name="Grigoriev I.V."/>
        </authorList>
    </citation>
    <scope>NUCLEOTIDE SEQUENCE</scope>
    <source>
        <strain evidence="2">CIRM-BRFM 674</strain>
    </source>
</reference>
<evidence type="ECO:0000313" key="3">
    <source>
        <dbReference type="Proteomes" id="UP000807469"/>
    </source>
</evidence>
<evidence type="ECO:0008006" key="4">
    <source>
        <dbReference type="Google" id="ProtNLM"/>
    </source>
</evidence>
<keyword evidence="3" id="KW-1185">Reference proteome</keyword>
<dbReference type="AlphaFoldDB" id="A0A9P5Z5T3"/>
<organism evidence="2 3">
    <name type="scientific">Pholiota conissans</name>
    <dbReference type="NCBI Taxonomy" id="109636"/>
    <lineage>
        <taxon>Eukaryota</taxon>
        <taxon>Fungi</taxon>
        <taxon>Dikarya</taxon>
        <taxon>Basidiomycota</taxon>
        <taxon>Agaricomycotina</taxon>
        <taxon>Agaricomycetes</taxon>
        <taxon>Agaricomycetidae</taxon>
        <taxon>Agaricales</taxon>
        <taxon>Agaricineae</taxon>
        <taxon>Strophariaceae</taxon>
        <taxon>Pholiota</taxon>
    </lineage>
</organism>
<comment type="caution">
    <text evidence="2">The sequence shown here is derived from an EMBL/GenBank/DDBJ whole genome shotgun (WGS) entry which is preliminary data.</text>
</comment>
<dbReference type="EMBL" id="MU155203">
    <property type="protein sequence ID" value="KAF9479956.1"/>
    <property type="molecule type" value="Genomic_DNA"/>
</dbReference>
<name>A0A9P5Z5T3_9AGAR</name>
<dbReference type="Gene3D" id="3.40.50.300">
    <property type="entry name" value="P-loop containing nucleotide triphosphate hydrolases"/>
    <property type="match status" value="1"/>
</dbReference>
<dbReference type="Proteomes" id="UP000807469">
    <property type="component" value="Unassembled WGS sequence"/>
</dbReference>
<evidence type="ECO:0000313" key="2">
    <source>
        <dbReference type="EMBL" id="KAF9479956.1"/>
    </source>
</evidence>
<dbReference type="OrthoDB" id="2130433at2759"/>
<dbReference type="InterPro" id="IPR027417">
    <property type="entry name" value="P-loop_NTPase"/>
</dbReference>
<accession>A0A9P5Z5T3</accession>
<feature type="region of interest" description="Disordered" evidence="1">
    <location>
        <begin position="1"/>
        <end position="23"/>
    </location>
</feature>
<protein>
    <recommendedName>
        <fullName evidence="4">G domain-containing protein</fullName>
    </recommendedName>
</protein>
<gene>
    <name evidence="2" type="ORF">BDN70DRAFT_659390</name>
</gene>
<proteinExistence type="predicted"/>
<evidence type="ECO:0000256" key="1">
    <source>
        <dbReference type="SAM" id="MobiDB-lite"/>
    </source>
</evidence>
<dbReference type="SUPFAM" id="SSF52540">
    <property type="entry name" value="P-loop containing nucleoside triphosphate hydrolases"/>
    <property type="match status" value="1"/>
</dbReference>